<proteinExistence type="predicted"/>
<accession>A0AA35RBQ6</accession>
<dbReference type="InterPro" id="IPR050561">
    <property type="entry name" value="PTP"/>
</dbReference>
<dbReference type="InterPro" id="IPR029021">
    <property type="entry name" value="Prot-tyrosine_phosphatase-like"/>
</dbReference>
<dbReference type="AlphaFoldDB" id="A0AA35RBQ6"/>
<dbReference type="FunFam" id="3.90.190.10:FF:000157">
    <property type="entry name" value="Protein-tyrosine phosphatase"/>
    <property type="match status" value="1"/>
</dbReference>
<evidence type="ECO:0000259" key="1">
    <source>
        <dbReference type="PROSITE" id="PS50055"/>
    </source>
</evidence>
<dbReference type="InterPro" id="IPR000387">
    <property type="entry name" value="Tyr_Pase_dom"/>
</dbReference>
<evidence type="ECO:0000313" key="3">
    <source>
        <dbReference type="EMBL" id="CAI8008505.1"/>
    </source>
</evidence>
<name>A0AA35RBQ6_GEOBA</name>
<feature type="domain" description="Tyrosine-protein phosphatase" evidence="1">
    <location>
        <begin position="13"/>
        <end position="128"/>
    </location>
</feature>
<feature type="domain" description="Tyrosine specific protein phosphatases" evidence="2">
    <location>
        <begin position="51"/>
        <end position="119"/>
    </location>
</feature>
<dbReference type="SUPFAM" id="SSF52799">
    <property type="entry name" value="(Phosphotyrosine protein) phosphatases II"/>
    <property type="match status" value="1"/>
</dbReference>
<dbReference type="Pfam" id="PF22785">
    <property type="entry name" value="Tc-R-P"/>
    <property type="match status" value="1"/>
</dbReference>
<evidence type="ECO:0000313" key="4">
    <source>
        <dbReference type="Proteomes" id="UP001174909"/>
    </source>
</evidence>
<dbReference type="InterPro" id="IPR000242">
    <property type="entry name" value="PTP_cat"/>
</dbReference>
<dbReference type="EMBL" id="CASHTH010000856">
    <property type="protein sequence ID" value="CAI8008505.1"/>
    <property type="molecule type" value="Genomic_DNA"/>
</dbReference>
<organism evidence="3 4">
    <name type="scientific">Geodia barretti</name>
    <name type="common">Barrett's horny sponge</name>
    <dbReference type="NCBI Taxonomy" id="519541"/>
    <lineage>
        <taxon>Eukaryota</taxon>
        <taxon>Metazoa</taxon>
        <taxon>Porifera</taxon>
        <taxon>Demospongiae</taxon>
        <taxon>Heteroscleromorpha</taxon>
        <taxon>Tetractinellida</taxon>
        <taxon>Astrophorina</taxon>
        <taxon>Geodiidae</taxon>
        <taxon>Geodia</taxon>
    </lineage>
</organism>
<sequence>MGPTSRRDLIFFQRQDIRAVLRMEESTISAEIWNMYDMFEPVPDFTAPTLEQIDRMARWIEEQIENYERPVVVTCHAGIGRTGTMLAAYMVYMGYEPQAAIDHVREQRPGSIETPEQQQAVFDYAEHRRVPVGPVFGEARHKRGK</sequence>
<dbReference type="Proteomes" id="UP001174909">
    <property type="component" value="Unassembled WGS sequence"/>
</dbReference>
<protein>
    <submittedName>
        <fullName evidence="3">Dual specificity protein phosphatase 23</fullName>
    </submittedName>
</protein>
<dbReference type="PRINTS" id="PR00700">
    <property type="entry name" value="PRTYPHPHTASE"/>
</dbReference>
<comment type="caution">
    <text evidence="3">The sequence shown here is derived from an EMBL/GenBank/DDBJ whole genome shotgun (WGS) entry which is preliminary data.</text>
</comment>
<dbReference type="SMART" id="SM00404">
    <property type="entry name" value="PTPc_motif"/>
    <property type="match status" value="1"/>
</dbReference>
<gene>
    <name evidence="3" type="ORF">GBAR_LOCUS5818</name>
</gene>
<dbReference type="PROSITE" id="PS50055">
    <property type="entry name" value="TYR_PHOSPHATASE_PTP"/>
    <property type="match status" value="1"/>
</dbReference>
<keyword evidence="4" id="KW-1185">Reference proteome</keyword>
<dbReference type="PROSITE" id="PS50056">
    <property type="entry name" value="TYR_PHOSPHATASE_2"/>
    <property type="match status" value="1"/>
</dbReference>
<dbReference type="GO" id="GO:0004725">
    <property type="term" value="F:protein tyrosine phosphatase activity"/>
    <property type="evidence" value="ECO:0007669"/>
    <property type="project" value="InterPro"/>
</dbReference>
<dbReference type="Gene3D" id="3.90.190.10">
    <property type="entry name" value="Protein tyrosine phosphatase superfamily"/>
    <property type="match status" value="1"/>
</dbReference>
<reference evidence="3" key="1">
    <citation type="submission" date="2023-03" db="EMBL/GenBank/DDBJ databases">
        <authorList>
            <person name="Steffen K."/>
            <person name="Cardenas P."/>
        </authorList>
    </citation>
    <scope>NUCLEOTIDE SEQUENCE</scope>
</reference>
<dbReference type="InterPro" id="IPR003595">
    <property type="entry name" value="Tyr_Pase_cat"/>
</dbReference>
<evidence type="ECO:0000259" key="2">
    <source>
        <dbReference type="PROSITE" id="PS50056"/>
    </source>
</evidence>
<dbReference type="PANTHER" id="PTHR23339">
    <property type="entry name" value="TYROSINE SPECIFIC PROTEIN PHOSPHATASE AND DUAL SPECIFICITY PROTEIN PHOSPHATASE"/>
    <property type="match status" value="1"/>
</dbReference>